<gene>
    <name evidence="6" type="ORF">MNOR_LOCUS12734</name>
</gene>
<organism evidence="6 7">
    <name type="scientific">Meganyctiphanes norvegica</name>
    <name type="common">Northern krill</name>
    <name type="synonym">Thysanopoda norvegica</name>
    <dbReference type="NCBI Taxonomy" id="48144"/>
    <lineage>
        <taxon>Eukaryota</taxon>
        <taxon>Metazoa</taxon>
        <taxon>Ecdysozoa</taxon>
        <taxon>Arthropoda</taxon>
        <taxon>Crustacea</taxon>
        <taxon>Multicrustacea</taxon>
        <taxon>Malacostraca</taxon>
        <taxon>Eumalacostraca</taxon>
        <taxon>Eucarida</taxon>
        <taxon>Euphausiacea</taxon>
        <taxon>Euphausiidae</taxon>
        <taxon>Meganyctiphanes</taxon>
    </lineage>
</organism>
<dbReference type="InterPro" id="IPR029021">
    <property type="entry name" value="Prot-tyrosine_phosphatase-like"/>
</dbReference>
<proteinExistence type="predicted"/>
<dbReference type="EMBL" id="CAXKWB010007067">
    <property type="protein sequence ID" value="CAL4085539.1"/>
    <property type="molecule type" value="Genomic_DNA"/>
</dbReference>
<reference evidence="6 7" key="1">
    <citation type="submission" date="2024-05" db="EMBL/GenBank/DDBJ databases">
        <authorList>
            <person name="Wallberg A."/>
        </authorList>
    </citation>
    <scope>NUCLEOTIDE SEQUENCE [LARGE SCALE GENOMIC DNA]</scope>
</reference>
<dbReference type="PROSITE" id="PS00383">
    <property type="entry name" value="TYR_PHOSPHATASE_1"/>
    <property type="match status" value="1"/>
</dbReference>
<evidence type="ECO:0000256" key="2">
    <source>
        <dbReference type="ARBA" id="ARBA00022912"/>
    </source>
</evidence>
<feature type="compositionally biased region" description="Polar residues" evidence="3">
    <location>
        <begin position="431"/>
        <end position="443"/>
    </location>
</feature>
<dbReference type="PANTHER" id="PTHR10367:SF9">
    <property type="entry name" value="DUAL-SPECIFICITY PHOSPHATASE 11 (RNA_RNP COMPLEX 1-INTERACTING)"/>
    <property type="match status" value="1"/>
</dbReference>
<comment type="caution">
    <text evidence="6">The sequence shown here is derived from an EMBL/GenBank/DDBJ whole genome shotgun (WGS) entry which is preliminary data.</text>
</comment>
<keyword evidence="7" id="KW-1185">Reference proteome</keyword>
<dbReference type="GO" id="GO:0004721">
    <property type="term" value="F:phosphoprotein phosphatase activity"/>
    <property type="evidence" value="ECO:0007669"/>
    <property type="project" value="UniProtKB-KW"/>
</dbReference>
<dbReference type="SUPFAM" id="SSF52799">
    <property type="entry name" value="(Phosphotyrosine protein) phosphatases II"/>
    <property type="match status" value="1"/>
</dbReference>
<evidence type="ECO:0000256" key="3">
    <source>
        <dbReference type="SAM" id="MobiDB-lite"/>
    </source>
</evidence>
<keyword evidence="2" id="KW-0904">Protein phosphatase</keyword>
<dbReference type="InterPro" id="IPR016130">
    <property type="entry name" value="Tyr_Pase_AS"/>
</dbReference>
<sequence>MGKLLKAFWDPYVTRAPRGLLIPQFPYFRIGILRSDPAIRADEWFAPRNLMDHCSNLGLVIDLTNTNRYYEPYVFESQGIKHKKIKTEGHVVPKKQHVYNFMKTVDGFLEENKENDKLIGVHCTHGINRTGYMICRYMIQRLEIPADQAISDFDSARGHKQERDNYLQDLREATWINEDPYKETENDVEEGSDERQQRHDGDGDRNEDEGRTGDNCYSNGYEDESNSTPGHTNGYFRRDNGTDSDFSTLGPVRRWSNSPRFSPRSGGRGSPYGNGWRGDNRRGDGRGGRGSRRGRFSPTAARMYYNNHYHGQPSQQYDPHFYERRDAGSGIGPHRPSTRRDVHFRENGNNQIGPHRHRNRNDHQTPRQYQGRRNYKSPPRFQQEDSSKLLSPPSDLPKTPGFPKTPALPPMDGPSRHPLSPGVRPGIFSPEENNTPRIGTSTPGFGATLGTPSIGATPGFVATPGLPKTPDFLSTPRIGTNRYDGDGTPKTGGECTPRRRPQRWAPY</sequence>
<feature type="compositionally biased region" description="Basic and acidic residues" evidence="3">
    <location>
        <begin position="193"/>
        <end position="212"/>
    </location>
</feature>
<evidence type="ECO:0000313" key="7">
    <source>
        <dbReference type="Proteomes" id="UP001497623"/>
    </source>
</evidence>
<dbReference type="InterPro" id="IPR000340">
    <property type="entry name" value="Dual-sp_phosphatase_cat-dom"/>
</dbReference>
<dbReference type="SMART" id="SM00195">
    <property type="entry name" value="DSPc"/>
    <property type="match status" value="1"/>
</dbReference>
<feature type="compositionally biased region" description="Basic residues" evidence="3">
    <location>
        <begin position="498"/>
        <end position="507"/>
    </location>
</feature>
<evidence type="ECO:0000259" key="4">
    <source>
        <dbReference type="PROSITE" id="PS50054"/>
    </source>
</evidence>
<feature type="compositionally biased region" description="Basic and acidic residues" evidence="3">
    <location>
        <begin position="278"/>
        <end position="287"/>
    </location>
</feature>
<dbReference type="Proteomes" id="UP001497623">
    <property type="component" value="Unassembled WGS sequence"/>
</dbReference>
<evidence type="ECO:0000256" key="1">
    <source>
        <dbReference type="ARBA" id="ARBA00022801"/>
    </source>
</evidence>
<evidence type="ECO:0008006" key="8">
    <source>
        <dbReference type="Google" id="ProtNLM"/>
    </source>
</evidence>
<dbReference type="PANTHER" id="PTHR10367">
    <property type="entry name" value="MRNA-CAPPING ENZYME"/>
    <property type="match status" value="1"/>
</dbReference>
<protein>
    <recommendedName>
        <fullName evidence="8">RNA/RNP complex-1-interacting phosphatase</fullName>
    </recommendedName>
</protein>
<name>A0AAV2QJJ4_MEGNR</name>
<dbReference type="AlphaFoldDB" id="A0AAV2QJJ4"/>
<evidence type="ECO:0000259" key="5">
    <source>
        <dbReference type="PROSITE" id="PS50056"/>
    </source>
</evidence>
<feature type="region of interest" description="Disordered" evidence="3">
    <location>
        <begin position="309"/>
        <end position="507"/>
    </location>
</feature>
<feature type="domain" description="Tyrosine specific protein phosphatases" evidence="5">
    <location>
        <begin position="99"/>
        <end position="174"/>
    </location>
</feature>
<dbReference type="InterPro" id="IPR020422">
    <property type="entry name" value="TYR_PHOSPHATASE_DUAL_dom"/>
</dbReference>
<feature type="compositionally biased region" description="Gly residues" evidence="3">
    <location>
        <begin position="266"/>
        <end position="276"/>
    </location>
</feature>
<keyword evidence="1" id="KW-0378">Hydrolase</keyword>
<dbReference type="GO" id="GO:0004651">
    <property type="term" value="F:polynucleotide 5'-phosphatase activity"/>
    <property type="evidence" value="ECO:0007669"/>
    <property type="project" value="TreeGrafter"/>
</dbReference>
<dbReference type="Gene3D" id="3.90.190.10">
    <property type="entry name" value="Protein tyrosine phosphatase superfamily"/>
    <property type="match status" value="1"/>
</dbReference>
<dbReference type="PROSITE" id="PS50054">
    <property type="entry name" value="TYR_PHOSPHATASE_DUAL"/>
    <property type="match status" value="1"/>
</dbReference>
<accession>A0AAV2QJJ4</accession>
<dbReference type="InterPro" id="IPR051029">
    <property type="entry name" value="mRNA_Capping_Enz/RNA_Phosphat"/>
</dbReference>
<dbReference type="InterPro" id="IPR000387">
    <property type="entry name" value="Tyr_Pase_dom"/>
</dbReference>
<feature type="compositionally biased region" description="Low complexity" evidence="3">
    <location>
        <begin position="388"/>
        <end position="398"/>
    </location>
</feature>
<dbReference type="PROSITE" id="PS50056">
    <property type="entry name" value="TYR_PHOSPHATASE_2"/>
    <property type="match status" value="1"/>
</dbReference>
<evidence type="ECO:0000313" key="6">
    <source>
        <dbReference type="EMBL" id="CAL4085539.1"/>
    </source>
</evidence>
<feature type="non-terminal residue" evidence="6">
    <location>
        <position position="507"/>
    </location>
</feature>
<feature type="region of interest" description="Disordered" evidence="3">
    <location>
        <begin position="177"/>
        <end position="297"/>
    </location>
</feature>
<dbReference type="Pfam" id="PF00782">
    <property type="entry name" value="DSPc"/>
    <property type="match status" value="1"/>
</dbReference>
<feature type="domain" description="Tyrosine-protein phosphatase" evidence="4">
    <location>
        <begin position="31"/>
        <end position="179"/>
    </location>
</feature>